<evidence type="ECO:0000313" key="3">
    <source>
        <dbReference type="Proteomes" id="UP000466442"/>
    </source>
</evidence>
<feature type="region of interest" description="Disordered" evidence="1">
    <location>
        <begin position="157"/>
        <end position="185"/>
    </location>
</feature>
<protein>
    <submittedName>
        <fullName evidence="2">Uncharacterized protein</fullName>
    </submittedName>
</protein>
<accession>A0A8S9Y5P9</accession>
<proteinExistence type="predicted"/>
<feature type="compositionally biased region" description="Polar residues" evidence="1">
    <location>
        <begin position="38"/>
        <end position="51"/>
    </location>
</feature>
<comment type="caution">
    <text evidence="2">The sequence shown here is derived from an EMBL/GenBank/DDBJ whole genome shotgun (WGS) entry which is preliminary data.</text>
</comment>
<reference evidence="2" key="1">
    <citation type="journal article" date="2021" name="Mol. Ecol. Resour.">
        <title>Apolygus lucorum genome provides insights into omnivorousness and mesophyll feeding.</title>
        <authorList>
            <person name="Liu Y."/>
            <person name="Liu H."/>
            <person name="Wang H."/>
            <person name="Huang T."/>
            <person name="Liu B."/>
            <person name="Yang B."/>
            <person name="Yin L."/>
            <person name="Li B."/>
            <person name="Zhang Y."/>
            <person name="Zhang S."/>
            <person name="Jiang F."/>
            <person name="Zhang X."/>
            <person name="Ren Y."/>
            <person name="Wang B."/>
            <person name="Wang S."/>
            <person name="Lu Y."/>
            <person name="Wu K."/>
            <person name="Fan W."/>
            <person name="Wang G."/>
        </authorList>
    </citation>
    <scope>NUCLEOTIDE SEQUENCE</scope>
    <source>
        <strain evidence="2">12Hb</strain>
    </source>
</reference>
<sequence length="213" mass="24029">MEVSPSRPEFSPITPSRQRSSPPPPSSPAQTRSKRATRTLSVTPPNRSRSNTPDRVESPEWFPAARPEPQLLLRDIGAATARPSLLDTLMRVAVTAEERLVVTLRYLATGRSYEDLKFGSAISAQLLGEIIPETCAAIIHCLKEYISVPHTPEDWKAQAQRNWRDEQPMTPMSNSTPRQRNEEGNRVRDVFKEYFTTVGEVSFQERMLNVANQ</sequence>
<organism evidence="2 3">
    <name type="scientific">Apolygus lucorum</name>
    <name type="common">Small green plant bug</name>
    <name type="synonym">Lygocoris lucorum</name>
    <dbReference type="NCBI Taxonomy" id="248454"/>
    <lineage>
        <taxon>Eukaryota</taxon>
        <taxon>Metazoa</taxon>
        <taxon>Ecdysozoa</taxon>
        <taxon>Arthropoda</taxon>
        <taxon>Hexapoda</taxon>
        <taxon>Insecta</taxon>
        <taxon>Pterygota</taxon>
        <taxon>Neoptera</taxon>
        <taxon>Paraneoptera</taxon>
        <taxon>Hemiptera</taxon>
        <taxon>Heteroptera</taxon>
        <taxon>Panheteroptera</taxon>
        <taxon>Cimicomorpha</taxon>
        <taxon>Miridae</taxon>
        <taxon>Mirini</taxon>
        <taxon>Apolygus</taxon>
    </lineage>
</organism>
<keyword evidence="3" id="KW-1185">Reference proteome</keyword>
<name>A0A8S9Y5P9_APOLU</name>
<evidence type="ECO:0000256" key="1">
    <source>
        <dbReference type="SAM" id="MobiDB-lite"/>
    </source>
</evidence>
<evidence type="ECO:0000313" key="2">
    <source>
        <dbReference type="EMBL" id="KAF6215676.1"/>
    </source>
</evidence>
<dbReference type="AlphaFoldDB" id="A0A8S9Y5P9"/>
<gene>
    <name evidence="2" type="ORF">GE061_000007</name>
</gene>
<dbReference type="OrthoDB" id="2668416at2759"/>
<dbReference type="Proteomes" id="UP000466442">
    <property type="component" value="Linkage Group LG1"/>
</dbReference>
<feature type="compositionally biased region" description="Low complexity" evidence="1">
    <location>
        <begin position="11"/>
        <end position="20"/>
    </location>
</feature>
<feature type="compositionally biased region" description="Basic and acidic residues" evidence="1">
    <location>
        <begin position="157"/>
        <end position="167"/>
    </location>
</feature>
<dbReference type="EMBL" id="WIXP02000001">
    <property type="protein sequence ID" value="KAF6215676.1"/>
    <property type="molecule type" value="Genomic_DNA"/>
</dbReference>
<feature type="region of interest" description="Disordered" evidence="1">
    <location>
        <begin position="1"/>
        <end position="62"/>
    </location>
</feature>